<feature type="compositionally biased region" description="Polar residues" evidence="3">
    <location>
        <begin position="144"/>
        <end position="167"/>
    </location>
</feature>
<accession>A0ABN6SJ91</accession>
<dbReference type="InterPro" id="IPR041468">
    <property type="entry name" value="HTH_ParB/Spo0J"/>
</dbReference>
<keyword evidence="6" id="KW-1185">Reference proteome</keyword>
<dbReference type="InterPro" id="IPR036086">
    <property type="entry name" value="ParB/Sulfiredoxin_sf"/>
</dbReference>
<organism evidence="5 6">
    <name type="scientific">Bombiscardovia apis</name>
    <dbReference type="NCBI Taxonomy" id="2932182"/>
    <lineage>
        <taxon>Bacteria</taxon>
        <taxon>Bacillati</taxon>
        <taxon>Actinomycetota</taxon>
        <taxon>Actinomycetes</taxon>
        <taxon>Bifidobacteriales</taxon>
        <taxon>Bifidobacteriaceae</taxon>
        <taxon>Bombiscardovia</taxon>
    </lineage>
</organism>
<evidence type="ECO:0000313" key="5">
    <source>
        <dbReference type="EMBL" id="BDR55432.1"/>
    </source>
</evidence>
<evidence type="ECO:0000256" key="2">
    <source>
        <dbReference type="ARBA" id="ARBA00022829"/>
    </source>
</evidence>
<evidence type="ECO:0000256" key="3">
    <source>
        <dbReference type="SAM" id="MobiDB-lite"/>
    </source>
</evidence>
<feature type="compositionally biased region" description="Low complexity" evidence="3">
    <location>
        <begin position="28"/>
        <end position="73"/>
    </location>
</feature>
<dbReference type="SMART" id="SM00470">
    <property type="entry name" value="ParB"/>
    <property type="match status" value="1"/>
</dbReference>
<feature type="region of interest" description="Disordered" evidence="3">
    <location>
        <begin position="1"/>
        <end position="186"/>
    </location>
</feature>
<feature type="domain" description="ParB-like N-terminal" evidence="4">
    <location>
        <begin position="200"/>
        <end position="297"/>
    </location>
</feature>
<evidence type="ECO:0000313" key="6">
    <source>
        <dbReference type="Proteomes" id="UP001321748"/>
    </source>
</evidence>
<evidence type="ECO:0000256" key="1">
    <source>
        <dbReference type="ARBA" id="ARBA00006295"/>
    </source>
</evidence>
<gene>
    <name evidence="5" type="ORF">KIMH_15430</name>
</gene>
<comment type="similarity">
    <text evidence="1">Belongs to the ParB family.</text>
</comment>
<reference evidence="5 6" key="1">
    <citation type="journal article" date="2023" name="Microbiol. Spectr.">
        <title>Symbiosis of Carpenter Bees with Uncharacterized Lactic Acid Bacteria Showing NAD Auxotrophy.</title>
        <authorList>
            <person name="Kawasaki S."/>
            <person name="Ozawa K."/>
            <person name="Mori T."/>
            <person name="Yamamoto A."/>
            <person name="Ito M."/>
            <person name="Ohkuma M."/>
            <person name="Sakamoto M."/>
            <person name="Matsutani M."/>
        </authorList>
    </citation>
    <scope>NUCLEOTIDE SEQUENCE [LARGE SCALE GENOMIC DNA]</scope>
    <source>
        <strain evidence="5 6">KimH</strain>
    </source>
</reference>
<proteinExistence type="inferred from homology"/>
<protein>
    <submittedName>
        <fullName evidence="5">Chromosome partitioning protein ParB</fullName>
    </submittedName>
</protein>
<dbReference type="InterPro" id="IPR004437">
    <property type="entry name" value="ParB/RepB/Spo0J"/>
</dbReference>
<dbReference type="Pfam" id="PF02195">
    <property type="entry name" value="ParB_N"/>
    <property type="match status" value="1"/>
</dbReference>
<dbReference type="Gene3D" id="1.10.10.2830">
    <property type="match status" value="1"/>
</dbReference>
<sequence length="478" mass="51063">MAKRSRLGKGLGALFPALPGEGQEETASEPAASASASESNNASVETNQAPAKTSASKASKSSATKSPRSKTSSGAKPVSETASAGKKSSTAGASSKTREGANKSGKTNVSRETAVKKTRPNRMSVPKLSDLEHPSDLFFGGAEQNVSRETLSSKPVKNETVIDTSKPTEAPSEASKAPTASVTAESADAGLQPVQGGYLAELAVSGIQANADQPRRIFDEDELIELSHSITEVGLLQPIVVRKLEEGKAQSPDVHYEIIMGERRWRATTMAGIEKIPAIVKTTADNDMLRDALLENLHRVALNPLEEAAAYQQMMDEFGMTQEELSKSVSKSRPQIANMLRLLKLPPVVQKKVESGVLSAGHARALLALSTPEDMEALADKIISEGLSVRSTEELVALKTSDIAKKPRKQKASVWAGSPLLGNLENRFETKVDIKGTEKRGRIEITYSSPDDMNRILSLLLEQKAAQAEQANSNDGWV</sequence>
<dbReference type="Pfam" id="PF17762">
    <property type="entry name" value="HTH_ParB"/>
    <property type="match status" value="1"/>
</dbReference>
<name>A0ABN6SJ91_9BIFI</name>
<dbReference type="Proteomes" id="UP001321748">
    <property type="component" value="Chromosome"/>
</dbReference>
<feature type="compositionally biased region" description="Low complexity" evidence="3">
    <location>
        <begin position="81"/>
        <end position="95"/>
    </location>
</feature>
<evidence type="ECO:0000259" key="4">
    <source>
        <dbReference type="SMART" id="SM00470"/>
    </source>
</evidence>
<dbReference type="SUPFAM" id="SSF109709">
    <property type="entry name" value="KorB DNA-binding domain-like"/>
    <property type="match status" value="1"/>
</dbReference>
<dbReference type="NCBIfam" id="TIGR00180">
    <property type="entry name" value="parB_part"/>
    <property type="match status" value="1"/>
</dbReference>
<dbReference type="Gene3D" id="3.90.1530.30">
    <property type="match status" value="1"/>
</dbReference>
<dbReference type="InterPro" id="IPR050336">
    <property type="entry name" value="Chromosome_partition/occlusion"/>
</dbReference>
<dbReference type="PANTHER" id="PTHR33375">
    <property type="entry name" value="CHROMOSOME-PARTITIONING PROTEIN PARB-RELATED"/>
    <property type="match status" value="1"/>
</dbReference>
<dbReference type="CDD" id="cd16393">
    <property type="entry name" value="SPO0J_N"/>
    <property type="match status" value="1"/>
</dbReference>
<dbReference type="RefSeq" id="WP_317642921.1">
    <property type="nucleotide sequence ID" value="NZ_AP026800.1"/>
</dbReference>
<dbReference type="PANTHER" id="PTHR33375:SF1">
    <property type="entry name" value="CHROMOSOME-PARTITIONING PROTEIN PARB-RELATED"/>
    <property type="match status" value="1"/>
</dbReference>
<dbReference type="SUPFAM" id="SSF110849">
    <property type="entry name" value="ParB/Sulfiredoxin"/>
    <property type="match status" value="1"/>
</dbReference>
<keyword evidence="2" id="KW-0159">Chromosome partition</keyword>
<dbReference type="EMBL" id="AP026800">
    <property type="protein sequence ID" value="BDR55432.1"/>
    <property type="molecule type" value="Genomic_DNA"/>
</dbReference>
<dbReference type="InterPro" id="IPR003115">
    <property type="entry name" value="ParB_N"/>
</dbReference>